<organism evidence="1 2">
    <name type="scientific">Smallanthus sonchifolius</name>
    <dbReference type="NCBI Taxonomy" id="185202"/>
    <lineage>
        <taxon>Eukaryota</taxon>
        <taxon>Viridiplantae</taxon>
        <taxon>Streptophyta</taxon>
        <taxon>Embryophyta</taxon>
        <taxon>Tracheophyta</taxon>
        <taxon>Spermatophyta</taxon>
        <taxon>Magnoliopsida</taxon>
        <taxon>eudicotyledons</taxon>
        <taxon>Gunneridae</taxon>
        <taxon>Pentapetalae</taxon>
        <taxon>asterids</taxon>
        <taxon>campanulids</taxon>
        <taxon>Asterales</taxon>
        <taxon>Asteraceae</taxon>
        <taxon>Asteroideae</taxon>
        <taxon>Heliantheae alliance</taxon>
        <taxon>Millerieae</taxon>
        <taxon>Smallanthus</taxon>
    </lineage>
</organism>
<reference evidence="2" key="1">
    <citation type="journal article" date="2022" name="Mol. Ecol. Resour.">
        <title>The genomes of chicory, endive, great burdock and yacon provide insights into Asteraceae palaeo-polyploidization history and plant inulin production.</title>
        <authorList>
            <person name="Fan W."/>
            <person name="Wang S."/>
            <person name="Wang H."/>
            <person name="Wang A."/>
            <person name="Jiang F."/>
            <person name="Liu H."/>
            <person name="Zhao H."/>
            <person name="Xu D."/>
            <person name="Zhang Y."/>
        </authorList>
    </citation>
    <scope>NUCLEOTIDE SEQUENCE [LARGE SCALE GENOMIC DNA]</scope>
    <source>
        <strain evidence="2">cv. Yunnan</strain>
    </source>
</reference>
<evidence type="ECO:0000313" key="1">
    <source>
        <dbReference type="EMBL" id="KAI3810395.1"/>
    </source>
</evidence>
<sequence length="88" mass="9107">MGCEENGLGVKRVVLGKGRGSISGEGSGRGSISGSGGGVNVGVGGIMKVSSIRISTMRIYHEARNVCLEASVSLELSYLHSLRDRQEG</sequence>
<dbReference type="EMBL" id="CM042024">
    <property type="protein sequence ID" value="KAI3810395.1"/>
    <property type="molecule type" value="Genomic_DNA"/>
</dbReference>
<dbReference type="Proteomes" id="UP001056120">
    <property type="component" value="Linkage Group LG07"/>
</dbReference>
<evidence type="ECO:0000313" key="2">
    <source>
        <dbReference type="Proteomes" id="UP001056120"/>
    </source>
</evidence>
<protein>
    <submittedName>
        <fullName evidence="1">Uncharacterized protein</fullName>
    </submittedName>
</protein>
<reference evidence="1 2" key="2">
    <citation type="journal article" date="2022" name="Mol. Ecol. Resour.">
        <title>The genomes of chicory, endive, great burdock and yacon provide insights into Asteraceae paleo-polyploidization history and plant inulin production.</title>
        <authorList>
            <person name="Fan W."/>
            <person name="Wang S."/>
            <person name="Wang H."/>
            <person name="Wang A."/>
            <person name="Jiang F."/>
            <person name="Liu H."/>
            <person name="Zhao H."/>
            <person name="Xu D."/>
            <person name="Zhang Y."/>
        </authorList>
    </citation>
    <scope>NUCLEOTIDE SEQUENCE [LARGE SCALE GENOMIC DNA]</scope>
    <source>
        <strain evidence="2">cv. Yunnan</strain>
        <tissue evidence="1">Leaves</tissue>
    </source>
</reference>
<proteinExistence type="predicted"/>
<gene>
    <name evidence="1" type="ORF">L1987_20007</name>
</gene>
<comment type="caution">
    <text evidence="1">The sequence shown here is derived from an EMBL/GenBank/DDBJ whole genome shotgun (WGS) entry which is preliminary data.</text>
</comment>
<keyword evidence="2" id="KW-1185">Reference proteome</keyword>
<accession>A0ACB9ISQ4</accession>
<name>A0ACB9ISQ4_9ASTR</name>